<dbReference type="InterPro" id="IPR050570">
    <property type="entry name" value="Cell_wall_metabolism_enzyme"/>
</dbReference>
<dbReference type="CDD" id="cd00118">
    <property type="entry name" value="LysM"/>
    <property type="match status" value="1"/>
</dbReference>
<proteinExistence type="predicted"/>
<dbReference type="Gene3D" id="2.70.70.10">
    <property type="entry name" value="Glucose Permease (Domain IIA)"/>
    <property type="match status" value="1"/>
</dbReference>
<dbReference type="InterPro" id="IPR036779">
    <property type="entry name" value="LysM_dom_sf"/>
</dbReference>
<feature type="domain" description="G5" evidence="2">
    <location>
        <begin position="307"/>
        <end position="387"/>
    </location>
</feature>
<dbReference type="GO" id="GO:0004222">
    <property type="term" value="F:metalloendopeptidase activity"/>
    <property type="evidence" value="ECO:0007669"/>
    <property type="project" value="TreeGrafter"/>
</dbReference>
<dbReference type="EMBL" id="LYPC01000011">
    <property type="protein sequence ID" value="OCT16424.1"/>
    <property type="molecule type" value="Genomic_DNA"/>
</dbReference>
<dbReference type="InterPro" id="IPR011098">
    <property type="entry name" value="G5_dom"/>
</dbReference>
<protein>
    <submittedName>
        <fullName evidence="4">Peptidase</fullName>
    </submittedName>
</protein>
<name>A0A1C1A796_9BACL</name>
<dbReference type="SUPFAM" id="SSF51261">
    <property type="entry name" value="Duplicated hybrid motif"/>
    <property type="match status" value="1"/>
</dbReference>
<keyword evidence="1" id="KW-0732">Signal</keyword>
<dbReference type="Gene3D" id="3.10.350.10">
    <property type="entry name" value="LysM domain"/>
    <property type="match status" value="1"/>
</dbReference>
<dbReference type="PANTHER" id="PTHR21666:SF270">
    <property type="entry name" value="MUREIN HYDROLASE ACTIVATOR ENVC"/>
    <property type="match status" value="1"/>
</dbReference>
<feature type="domain" description="LysM" evidence="3">
    <location>
        <begin position="256"/>
        <end position="300"/>
    </location>
</feature>
<dbReference type="PROSITE" id="PS51782">
    <property type="entry name" value="LYSM"/>
    <property type="match status" value="1"/>
</dbReference>
<reference evidence="5" key="1">
    <citation type="submission" date="2016-05" db="EMBL/GenBank/DDBJ databases">
        <title>Paenibacillus oryzae. sp. nov., isolated from the rice root.</title>
        <authorList>
            <person name="Zhang J."/>
            <person name="Zhang X."/>
        </authorList>
    </citation>
    <scope>NUCLEOTIDE SEQUENCE [LARGE SCALE GENOMIC DNA]</scope>
    <source>
        <strain evidence="5">KCTC13222</strain>
    </source>
</reference>
<dbReference type="Gene3D" id="2.20.230.10">
    <property type="entry name" value="Resuscitation-promoting factor rpfb"/>
    <property type="match status" value="1"/>
</dbReference>
<evidence type="ECO:0000256" key="1">
    <source>
        <dbReference type="ARBA" id="ARBA00022729"/>
    </source>
</evidence>
<dbReference type="Pfam" id="PF01551">
    <property type="entry name" value="Peptidase_M23"/>
    <property type="match status" value="1"/>
</dbReference>
<dbReference type="SMART" id="SM00257">
    <property type="entry name" value="LysM"/>
    <property type="match status" value="1"/>
</dbReference>
<evidence type="ECO:0000313" key="4">
    <source>
        <dbReference type="EMBL" id="OCT16424.1"/>
    </source>
</evidence>
<dbReference type="InterPro" id="IPR011055">
    <property type="entry name" value="Dup_hybrid_motif"/>
</dbReference>
<dbReference type="STRING" id="512399.A8709_03065"/>
<accession>A0A1C1A796</accession>
<gene>
    <name evidence="4" type="ORF">A8709_03065</name>
</gene>
<dbReference type="CDD" id="cd12797">
    <property type="entry name" value="M23_peptidase"/>
    <property type="match status" value="1"/>
</dbReference>
<dbReference type="Pfam" id="PF07501">
    <property type="entry name" value="G5"/>
    <property type="match status" value="1"/>
</dbReference>
<evidence type="ECO:0000259" key="2">
    <source>
        <dbReference type="PROSITE" id="PS51109"/>
    </source>
</evidence>
<evidence type="ECO:0000313" key="5">
    <source>
        <dbReference type="Proteomes" id="UP000093309"/>
    </source>
</evidence>
<dbReference type="SUPFAM" id="SSF54106">
    <property type="entry name" value="LysM domain"/>
    <property type="match status" value="1"/>
</dbReference>
<dbReference type="RefSeq" id="WP_065851196.1">
    <property type="nucleotide sequence ID" value="NZ_LYPC01000011.1"/>
</dbReference>
<dbReference type="SMART" id="SM01208">
    <property type="entry name" value="G5"/>
    <property type="match status" value="1"/>
</dbReference>
<comment type="caution">
    <text evidence="4">The sequence shown here is derived from an EMBL/GenBank/DDBJ whole genome shotgun (WGS) entry which is preliminary data.</text>
</comment>
<dbReference type="InterPro" id="IPR018392">
    <property type="entry name" value="LysM"/>
</dbReference>
<dbReference type="Pfam" id="PF01476">
    <property type="entry name" value="LysM"/>
    <property type="match status" value="1"/>
</dbReference>
<organism evidence="4 5">
    <name type="scientific">Paenibacillus pectinilyticus</name>
    <dbReference type="NCBI Taxonomy" id="512399"/>
    <lineage>
        <taxon>Bacteria</taxon>
        <taxon>Bacillati</taxon>
        <taxon>Bacillota</taxon>
        <taxon>Bacilli</taxon>
        <taxon>Bacillales</taxon>
        <taxon>Paenibacillaceae</taxon>
        <taxon>Paenibacillus</taxon>
    </lineage>
</organism>
<dbReference type="Proteomes" id="UP000093309">
    <property type="component" value="Unassembled WGS sequence"/>
</dbReference>
<keyword evidence="5" id="KW-1185">Reference proteome</keyword>
<dbReference type="InterPro" id="IPR016047">
    <property type="entry name" value="M23ase_b-sheet_dom"/>
</dbReference>
<evidence type="ECO:0000259" key="3">
    <source>
        <dbReference type="PROSITE" id="PS51782"/>
    </source>
</evidence>
<dbReference type="AlphaFoldDB" id="A0A1C1A796"/>
<sequence>MTGFRGMRFVMDLIKRFTPKRESLTGNESISDKQPEEVSTSTTLTVFKQHKWSLALGVGAVVLAGAITFSGHQYVEAGMDNVYHVMLDNQEIGIVSDNKIIDAYKLNKPLEVQKSFPNVHVVLKTDGITYTSERAYNKKTDNSSVISSLDELLVPQPVGVALKVDGKTIAIVKDQETVDTILGQVRDPFTPKSKDNAKVAALSTSIGDDISTAPSELEKVEFVQKVDTLEVPINPTELAKPEDVVKSLLTGDVQPAKYTVVEGDCVSCIAKKLGLSKQFIYDNNPGLQDDKLKIGNQLDVTMLKPTLSVKTTEKVVRNQEIQYDTEYVKDDSMRLGVVEPISPGKNGLKKVTIEVTKVDGLMTAEQVVNEEIVDQPVTAKVKKGTKVIKGEGTGKFAWPVISPSISSTFGYRWGKLHKGIDITGNKSIMAADNGKVVETGYKSDYGNYIIINHLNGYETLYGHLSQIIAKSGTIVEKGDKIGIMGSTGDSTGVHLHFEIHSSGNLENPLKYLNR</sequence>
<dbReference type="PROSITE" id="PS51109">
    <property type="entry name" value="G5"/>
    <property type="match status" value="1"/>
</dbReference>
<dbReference type="PANTHER" id="PTHR21666">
    <property type="entry name" value="PEPTIDASE-RELATED"/>
    <property type="match status" value="1"/>
</dbReference>